<dbReference type="PANTHER" id="PTHR12308:SF73">
    <property type="entry name" value="ANOCTAMIN"/>
    <property type="match status" value="1"/>
</dbReference>
<evidence type="ECO:0000256" key="1">
    <source>
        <dbReference type="ARBA" id="ARBA00004141"/>
    </source>
</evidence>
<evidence type="ECO:0000256" key="2">
    <source>
        <dbReference type="ARBA" id="ARBA00022692"/>
    </source>
</evidence>
<evidence type="ECO:0000256" key="5">
    <source>
        <dbReference type="SAM" id="Phobius"/>
    </source>
</evidence>
<comment type="subcellular location">
    <subcellularLocation>
        <location evidence="1">Membrane</location>
        <topology evidence="1">Multi-pass membrane protein</topology>
    </subcellularLocation>
</comment>
<dbReference type="PANTHER" id="PTHR12308">
    <property type="entry name" value="ANOCTAMIN"/>
    <property type="match status" value="1"/>
</dbReference>
<keyword evidence="2 5" id="KW-0812">Transmembrane</keyword>
<evidence type="ECO:0000313" key="8">
    <source>
        <dbReference type="Proteomes" id="UP000030745"/>
    </source>
</evidence>
<reference evidence="7 8" key="1">
    <citation type="journal article" date="2013" name="PLoS Genet.">
        <title>Distinctive expansion of potential virulence genes in the genome of the oomycete fish pathogen Saprolegnia parasitica.</title>
        <authorList>
            <person name="Jiang R.H."/>
            <person name="de Bruijn I."/>
            <person name="Haas B.J."/>
            <person name="Belmonte R."/>
            <person name="Lobach L."/>
            <person name="Christie J."/>
            <person name="van den Ackerveken G."/>
            <person name="Bottin A."/>
            <person name="Bulone V."/>
            <person name="Diaz-Moreno S.M."/>
            <person name="Dumas B."/>
            <person name="Fan L."/>
            <person name="Gaulin E."/>
            <person name="Govers F."/>
            <person name="Grenville-Briggs L.J."/>
            <person name="Horner N.R."/>
            <person name="Levin J.Z."/>
            <person name="Mammella M."/>
            <person name="Meijer H.J."/>
            <person name="Morris P."/>
            <person name="Nusbaum C."/>
            <person name="Oome S."/>
            <person name="Phillips A.J."/>
            <person name="van Rooyen D."/>
            <person name="Rzeszutek E."/>
            <person name="Saraiva M."/>
            <person name="Secombes C.J."/>
            <person name="Seidl M.F."/>
            <person name="Snel B."/>
            <person name="Stassen J.H."/>
            <person name="Sykes S."/>
            <person name="Tripathy S."/>
            <person name="van den Berg H."/>
            <person name="Vega-Arreguin J.C."/>
            <person name="Wawra S."/>
            <person name="Young S.K."/>
            <person name="Zeng Q."/>
            <person name="Dieguez-Uribeondo J."/>
            <person name="Russ C."/>
            <person name="Tyler B.M."/>
            <person name="van West P."/>
        </authorList>
    </citation>
    <scope>NUCLEOTIDE SEQUENCE [LARGE SCALE GENOMIC DNA]</scope>
    <source>
        <strain evidence="7 8">CBS 223.65</strain>
    </source>
</reference>
<proteinExistence type="predicted"/>
<dbReference type="Pfam" id="PF04547">
    <property type="entry name" value="Anoctamin"/>
    <property type="match status" value="1"/>
</dbReference>
<dbReference type="VEuPathDB" id="FungiDB:SPRG_04612"/>
<dbReference type="InterPro" id="IPR049452">
    <property type="entry name" value="Anoctamin_TM"/>
</dbReference>
<evidence type="ECO:0000256" key="3">
    <source>
        <dbReference type="ARBA" id="ARBA00022989"/>
    </source>
</evidence>
<dbReference type="AlphaFoldDB" id="A0A067CJ29"/>
<dbReference type="InterPro" id="IPR007632">
    <property type="entry name" value="Anoctamin"/>
</dbReference>
<feature type="transmembrane region" description="Helical" evidence="5">
    <location>
        <begin position="390"/>
        <end position="408"/>
    </location>
</feature>
<keyword evidence="3 5" id="KW-1133">Transmembrane helix</keyword>
<feature type="transmembrane region" description="Helical" evidence="5">
    <location>
        <begin position="186"/>
        <end position="208"/>
    </location>
</feature>
<dbReference type="GeneID" id="24127047"/>
<dbReference type="GO" id="GO:0005254">
    <property type="term" value="F:chloride channel activity"/>
    <property type="evidence" value="ECO:0007669"/>
    <property type="project" value="TreeGrafter"/>
</dbReference>
<dbReference type="Proteomes" id="UP000030745">
    <property type="component" value="Unassembled WGS sequence"/>
</dbReference>
<evidence type="ECO:0000313" key="7">
    <source>
        <dbReference type="EMBL" id="KDO30709.1"/>
    </source>
</evidence>
<feature type="domain" description="Anoctamin transmembrane" evidence="6">
    <location>
        <begin position="175"/>
        <end position="611"/>
    </location>
</feature>
<gene>
    <name evidence="7" type="ORF">SPRG_04612</name>
</gene>
<keyword evidence="4 5" id="KW-0472">Membrane</keyword>
<keyword evidence="8" id="KW-1185">Reference proteome</keyword>
<organism evidence="7 8">
    <name type="scientific">Saprolegnia parasitica (strain CBS 223.65)</name>
    <dbReference type="NCBI Taxonomy" id="695850"/>
    <lineage>
        <taxon>Eukaryota</taxon>
        <taxon>Sar</taxon>
        <taxon>Stramenopiles</taxon>
        <taxon>Oomycota</taxon>
        <taxon>Saprolegniomycetes</taxon>
        <taxon>Saprolegniales</taxon>
        <taxon>Saprolegniaceae</taxon>
        <taxon>Saprolegnia</taxon>
    </lineage>
</organism>
<name>A0A067CJ29_SAPPC</name>
<protein>
    <recommendedName>
        <fullName evidence="6">Anoctamin transmembrane domain-containing protein</fullName>
    </recommendedName>
</protein>
<accession>A0A067CJ29</accession>
<dbReference type="OMA" id="VEEHENQ"/>
<feature type="transmembrane region" description="Helical" evidence="5">
    <location>
        <begin position="488"/>
        <end position="507"/>
    </location>
</feature>
<feature type="transmembrane region" description="Helical" evidence="5">
    <location>
        <begin position="220"/>
        <end position="239"/>
    </location>
</feature>
<dbReference type="GO" id="GO:0016020">
    <property type="term" value="C:membrane"/>
    <property type="evidence" value="ECO:0007669"/>
    <property type="project" value="UniProtKB-SubCell"/>
</dbReference>
<dbReference type="KEGG" id="spar:SPRG_04612"/>
<feature type="transmembrane region" description="Helical" evidence="5">
    <location>
        <begin position="543"/>
        <end position="562"/>
    </location>
</feature>
<dbReference type="OrthoDB" id="296386at2759"/>
<feature type="transmembrane region" description="Helical" evidence="5">
    <location>
        <begin position="290"/>
        <end position="312"/>
    </location>
</feature>
<sequence>MHEICVHAQVHVHAGPGLEEGGRVELQVERLTTFAHVLRDKGLDTELLHVKDHADDATDCHEQVYLLLLGISKAAQEEKILSTLSEAHQYVRTLPGSARTQQIIMALLREASVEDNLYLGQDGLTLAFHANEKLFPQLQEHVQVSLLPLHNDVLRHDILAKWHAAPGLALPFREIHSYFGPALSMYFVWLDFYTQFLVVPSICGVALFLMEAAAIDTTLYILPFSIVLSISTSIFVDSWTRQQRQTEYQWQYTPVEDTYSEPRPAFLGEWIRDPVTHELVFDTPHWKRTVVRACVTLPLVLLMCLGVLLYVLGLEWFADHNKHWFPMCYDQIDENDAAYCAMVIQGPSVLNAVLIEVMDLLYLKLAKWLTRLENYRTVEEHENQLILKRMPFHLINCNASLLYLAFIAQDLTRLRRRLWILMVGMQCLDNVKEVAMPALMLWFQGGLSDAHVVLHTTTNDKVAHILRQKHQTPYKDTFSDFKEMMLQYGYVTLYAPVFPLAPLFAYLNNLIEARSDFFKLINSYGLQRPYAKHTHGIGIWSRVLYVISVVAVLVNCGLLGIYQIEVLAPDMSDVHRVCLIFGLEHIILLVKVCLDWSNPDVPTWTALDERRRFLNTQASTKQHLLKKAA</sequence>
<dbReference type="EMBL" id="KK583200">
    <property type="protein sequence ID" value="KDO30709.1"/>
    <property type="molecule type" value="Genomic_DNA"/>
</dbReference>
<dbReference type="RefSeq" id="XP_012198412.1">
    <property type="nucleotide sequence ID" value="XM_012343022.1"/>
</dbReference>
<evidence type="ECO:0000259" key="6">
    <source>
        <dbReference type="Pfam" id="PF04547"/>
    </source>
</evidence>
<evidence type="ECO:0000256" key="4">
    <source>
        <dbReference type="ARBA" id="ARBA00023136"/>
    </source>
</evidence>